<evidence type="ECO:0000256" key="3">
    <source>
        <dbReference type="ARBA" id="ARBA00022592"/>
    </source>
</evidence>
<dbReference type="GO" id="GO:0042301">
    <property type="term" value="F:phosphate ion binding"/>
    <property type="evidence" value="ECO:0007669"/>
    <property type="project" value="InterPro"/>
</dbReference>
<dbReference type="SUPFAM" id="SSF53850">
    <property type="entry name" value="Periplasmic binding protein-like II"/>
    <property type="match status" value="1"/>
</dbReference>
<protein>
    <submittedName>
        <fullName evidence="5">Phosphate-binding periplasmic protein (PBP)</fullName>
    </submittedName>
</protein>
<organism evidence="5">
    <name type="scientific">mine drainage metagenome</name>
    <dbReference type="NCBI Taxonomy" id="410659"/>
    <lineage>
        <taxon>unclassified sequences</taxon>
        <taxon>metagenomes</taxon>
        <taxon>ecological metagenomes</taxon>
    </lineage>
</organism>
<accession>E6PQX6</accession>
<dbReference type="InterPro" id="IPR024370">
    <property type="entry name" value="PBP_domain"/>
</dbReference>
<dbReference type="InterPro" id="IPR050962">
    <property type="entry name" value="Phosphate-bind_PstS"/>
</dbReference>
<name>E6PQX6_9ZZZZ</name>
<feature type="domain" description="PBP" evidence="4">
    <location>
        <begin position="34"/>
        <end position="295"/>
    </location>
</feature>
<dbReference type="InterPro" id="IPR005673">
    <property type="entry name" value="ABC_phos-bd_PstS"/>
</dbReference>
<comment type="similarity">
    <text evidence="1">Belongs to the PstS family.</text>
</comment>
<keyword evidence="3" id="KW-0592">Phosphate transport</keyword>
<dbReference type="CDD" id="cd13565">
    <property type="entry name" value="PBP2_PstS"/>
    <property type="match status" value="1"/>
</dbReference>
<dbReference type="NCBIfam" id="NF008171">
    <property type="entry name" value="PRK10918.1"/>
    <property type="match status" value="1"/>
</dbReference>
<dbReference type="InterPro" id="IPR006311">
    <property type="entry name" value="TAT_signal"/>
</dbReference>
<dbReference type="Gene3D" id="3.40.190.10">
    <property type="entry name" value="Periplasmic binding protein-like II"/>
    <property type="match status" value="2"/>
</dbReference>
<gene>
    <name evidence="5" type="primary">pstS</name>
    <name evidence="5" type="ORF">CARN2_2803</name>
</gene>
<dbReference type="Pfam" id="PF12849">
    <property type="entry name" value="PBP_like_2"/>
    <property type="match status" value="1"/>
</dbReference>
<dbReference type="PANTHER" id="PTHR42996">
    <property type="entry name" value="PHOSPHATE-BINDING PROTEIN PSTS"/>
    <property type="match status" value="1"/>
</dbReference>
<dbReference type="PROSITE" id="PS51318">
    <property type="entry name" value="TAT"/>
    <property type="match status" value="1"/>
</dbReference>
<dbReference type="PANTHER" id="PTHR42996:SF1">
    <property type="entry name" value="PHOSPHATE-BINDING PROTEIN PSTS"/>
    <property type="match status" value="1"/>
</dbReference>
<keyword evidence="2" id="KW-0813">Transport</keyword>
<dbReference type="GO" id="GO:0035435">
    <property type="term" value="P:phosphate ion transmembrane transport"/>
    <property type="evidence" value="ECO:0007669"/>
    <property type="project" value="InterPro"/>
</dbReference>
<dbReference type="GO" id="GO:0043190">
    <property type="term" value="C:ATP-binding cassette (ABC) transporter complex"/>
    <property type="evidence" value="ECO:0007669"/>
    <property type="project" value="InterPro"/>
</dbReference>
<reference evidence="5" key="1">
    <citation type="submission" date="2009-10" db="EMBL/GenBank/DDBJ databases">
        <title>Diversity of trophic interactions inside an arsenic-rich microbial ecosystem.</title>
        <authorList>
            <person name="Bertin P.N."/>
            <person name="Heinrich-Salmeron A."/>
            <person name="Pelletier E."/>
            <person name="Goulhen-Chollet F."/>
            <person name="Arsene-Ploetze F."/>
            <person name="Gallien S."/>
            <person name="Calteau A."/>
            <person name="Vallenet D."/>
            <person name="Casiot C."/>
            <person name="Chane-Woon-Ming B."/>
            <person name="Giloteaux L."/>
            <person name="Barakat M."/>
            <person name="Bonnefoy V."/>
            <person name="Bruneel O."/>
            <person name="Chandler M."/>
            <person name="Cleiss J."/>
            <person name="Duran R."/>
            <person name="Elbaz-Poulichet F."/>
            <person name="Fonknechten N."/>
            <person name="Lauga B."/>
            <person name="Mornico D."/>
            <person name="Ortet P."/>
            <person name="Schaeffer C."/>
            <person name="Siguier P."/>
            <person name="Alexander Thil Smith A."/>
            <person name="Van Dorsselaer A."/>
            <person name="Weissenbach J."/>
            <person name="Medigue C."/>
            <person name="Le Paslier D."/>
        </authorList>
    </citation>
    <scope>NUCLEOTIDE SEQUENCE</scope>
</reference>
<dbReference type="PIRSF" id="PIRSF002756">
    <property type="entry name" value="PstS"/>
    <property type="match status" value="1"/>
</dbReference>
<dbReference type="NCBIfam" id="TIGR00975">
    <property type="entry name" value="3a0107s03"/>
    <property type="match status" value="1"/>
</dbReference>
<dbReference type="AlphaFoldDB" id="E6PQX6"/>
<proteinExistence type="inferred from homology"/>
<evidence type="ECO:0000259" key="4">
    <source>
        <dbReference type="Pfam" id="PF12849"/>
    </source>
</evidence>
<dbReference type="EMBL" id="CABM01000042">
    <property type="protein sequence ID" value="CBH97331.1"/>
    <property type="molecule type" value="Genomic_DNA"/>
</dbReference>
<comment type="caution">
    <text evidence="5">The sequence shown here is derived from an EMBL/GenBank/DDBJ whole genome shotgun (WGS) entry which is preliminary data.</text>
</comment>
<evidence type="ECO:0000313" key="5">
    <source>
        <dbReference type="EMBL" id="CBH97331.1"/>
    </source>
</evidence>
<evidence type="ECO:0000256" key="2">
    <source>
        <dbReference type="ARBA" id="ARBA00022448"/>
    </source>
</evidence>
<evidence type="ECO:0000256" key="1">
    <source>
        <dbReference type="ARBA" id="ARBA00008725"/>
    </source>
</evidence>
<sequence>MKLNRRLFAKAAVAVAVSGVAAASLMTTAFAGVNLTGAGSTWVYPLVAKWSAAYEKETGNKVNYQSIGSGGGIAQIKAGTVAFGASDMPLKPEELAKEGLIQFPTAVAGEDLVMNLPGIKPGELILSGPVVADIYLGKIKKWNDPALEKLNPGVKLPDIAITVVHRSDGSGTTFTFADYLSKISPEWKEKVGANTSLNWPVGVGGKGNEGVAAYVQRIPGSIGYVEYAYILENKMNYARMINRDGKVVSPSLKGFQDAAAHVDFTKAQDFYVILTDHTGPDTWPISGCTWQILRKNAPKATNEEVTKFFLWGFDKGQSMAESIAFGPLPPTTVAAIKAYWKTNLGI</sequence>